<keyword evidence="6" id="KW-0812">Transmembrane</keyword>
<dbReference type="GO" id="GO:0005773">
    <property type="term" value="C:vacuole"/>
    <property type="evidence" value="ECO:0007669"/>
    <property type="project" value="UniProtKB-SubCell"/>
</dbReference>
<feature type="domain" description="Strictosidine synthase conserved region" evidence="7">
    <location>
        <begin position="175"/>
        <end position="261"/>
    </location>
</feature>
<comment type="subcellular location">
    <subcellularLocation>
        <location evidence="1">Vacuole</location>
    </subcellularLocation>
</comment>
<keyword evidence="6" id="KW-0472">Membrane</keyword>
<evidence type="ECO:0000313" key="9">
    <source>
        <dbReference type="Proteomes" id="UP000030645"/>
    </source>
</evidence>
<dbReference type="InterPro" id="IPR018119">
    <property type="entry name" value="Strictosidine_synth_cons-reg"/>
</dbReference>
<evidence type="ECO:0000256" key="2">
    <source>
        <dbReference type="ARBA" id="ARBA00009191"/>
    </source>
</evidence>
<evidence type="ECO:0000256" key="6">
    <source>
        <dbReference type="SAM" id="Phobius"/>
    </source>
</evidence>
<protein>
    <submittedName>
        <fullName evidence="8">Adipocyte plasma membrane-associated protein</fullName>
    </submittedName>
</protein>
<dbReference type="Pfam" id="PF20067">
    <property type="entry name" value="SSL_N"/>
    <property type="match status" value="1"/>
</dbReference>
<gene>
    <name evidence="8" type="ORF">L484_026583</name>
</gene>
<dbReference type="AlphaFoldDB" id="W9SKD0"/>
<keyword evidence="6" id="KW-1133">Transmembrane helix</keyword>
<dbReference type="KEGG" id="mnt:21409231"/>
<dbReference type="Pfam" id="PF03088">
    <property type="entry name" value="Str_synth"/>
    <property type="match status" value="1"/>
</dbReference>
<dbReference type="PANTHER" id="PTHR10426">
    <property type="entry name" value="STRICTOSIDINE SYNTHASE-RELATED"/>
    <property type="match status" value="1"/>
</dbReference>
<evidence type="ECO:0000256" key="1">
    <source>
        <dbReference type="ARBA" id="ARBA00004116"/>
    </source>
</evidence>
<keyword evidence="9" id="KW-1185">Reference proteome</keyword>
<evidence type="ECO:0000259" key="7">
    <source>
        <dbReference type="Pfam" id="PF03088"/>
    </source>
</evidence>
<dbReference type="InterPro" id="IPR011042">
    <property type="entry name" value="6-blade_b-propeller_TolB-like"/>
</dbReference>
<dbReference type="eggNOG" id="KOG1520">
    <property type="taxonomic scope" value="Eukaryota"/>
</dbReference>
<dbReference type="SUPFAM" id="SSF63829">
    <property type="entry name" value="Calcium-dependent phosphotriesterase"/>
    <property type="match status" value="1"/>
</dbReference>
<dbReference type="OrthoDB" id="5307922at2759"/>
<dbReference type="GO" id="GO:0016787">
    <property type="term" value="F:hydrolase activity"/>
    <property type="evidence" value="ECO:0007669"/>
    <property type="project" value="TreeGrafter"/>
</dbReference>
<keyword evidence="5" id="KW-0325">Glycoprotein</keyword>
<evidence type="ECO:0000256" key="5">
    <source>
        <dbReference type="ARBA" id="ARBA00023180"/>
    </source>
</evidence>
<keyword evidence="3" id="KW-0597">Phosphoprotein</keyword>
<dbReference type="Gene3D" id="2.120.10.30">
    <property type="entry name" value="TolB, C-terminal domain"/>
    <property type="match status" value="1"/>
</dbReference>
<name>W9SKD0_9ROSA</name>
<evidence type="ECO:0000313" key="8">
    <source>
        <dbReference type="EMBL" id="EXC35261.1"/>
    </source>
</evidence>
<dbReference type="STRING" id="981085.W9SKD0"/>
<feature type="transmembrane region" description="Helical" evidence="6">
    <location>
        <begin position="25"/>
        <end position="45"/>
    </location>
</feature>
<evidence type="ECO:0000256" key="3">
    <source>
        <dbReference type="ARBA" id="ARBA00022553"/>
    </source>
</evidence>
<dbReference type="EMBL" id="KE346358">
    <property type="protein sequence ID" value="EXC35261.1"/>
    <property type="molecule type" value="Genomic_DNA"/>
</dbReference>
<accession>W9SKD0</accession>
<dbReference type="Proteomes" id="UP000030645">
    <property type="component" value="Unassembled WGS sequence"/>
</dbReference>
<organism evidence="8 9">
    <name type="scientific">Morus notabilis</name>
    <dbReference type="NCBI Taxonomy" id="981085"/>
    <lineage>
        <taxon>Eukaryota</taxon>
        <taxon>Viridiplantae</taxon>
        <taxon>Streptophyta</taxon>
        <taxon>Embryophyta</taxon>
        <taxon>Tracheophyta</taxon>
        <taxon>Spermatophyta</taxon>
        <taxon>Magnoliopsida</taxon>
        <taxon>eudicotyledons</taxon>
        <taxon>Gunneridae</taxon>
        <taxon>Pentapetalae</taxon>
        <taxon>rosids</taxon>
        <taxon>fabids</taxon>
        <taxon>Rosales</taxon>
        <taxon>Moraceae</taxon>
        <taxon>Moreae</taxon>
        <taxon>Morus</taxon>
    </lineage>
</organism>
<keyword evidence="4" id="KW-0926">Vacuole</keyword>
<dbReference type="PANTHER" id="PTHR10426:SF88">
    <property type="entry name" value="ADIPOCYTE PLASMA MEMBRANE-ASSOCIATED PROTEIN HEMOMUCIN-RELATED"/>
    <property type="match status" value="1"/>
</dbReference>
<dbReference type="GO" id="GO:0012505">
    <property type="term" value="C:endomembrane system"/>
    <property type="evidence" value="ECO:0007669"/>
    <property type="project" value="TreeGrafter"/>
</dbReference>
<proteinExistence type="inferred from homology"/>
<evidence type="ECO:0000256" key="4">
    <source>
        <dbReference type="ARBA" id="ARBA00022554"/>
    </source>
</evidence>
<comment type="similarity">
    <text evidence="2">Belongs to the strictosidine synthase family.</text>
</comment>
<sequence>MPESKNLDSVPLASPIIPTPTKSSSWFIVTLFLVLFLLVVAIFVFKTSQVVPLDQFIRLPSSAGEHEPAINAPWELVGLALLEGPEDLAYHSKSRLIYTGCVDGWIKRVTVNESGVDTVVKKWVDTGGRPLGIAFGRHNEVIVTDPKKGLLNITQAGKMKVLTKGTKDEKFKLIDSVDVAENGVIYFTEASYKYSLDEFVLDILEGKPHGRLWSYDPSTKKTKLLLRNLYFANGLAISPDQNSVVFCETVMMRCRKYFIRGKKKGSVKDFIDLPGFPDNIHYDIGEDHYWIALAMASSSNSSELAHKYSLRRSINGQPNDQKESINTTTGGVIVVDTKGNPTSHYYGPQFSLISSGVKIRNFVYCGSLFNLYMVRINNLQNYSSILV</sequence>
<reference evidence="9" key="1">
    <citation type="submission" date="2013-01" db="EMBL/GenBank/DDBJ databases">
        <title>Draft Genome Sequence of a Mulberry Tree, Morus notabilis C.K. Schneid.</title>
        <authorList>
            <person name="He N."/>
            <person name="Zhao S."/>
        </authorList>
    </citation>
    <scope>NUCLEOTIDE SEQUENCE</scope>
</reference>